<name>A0A3Q0IHS6_DIACI</name>
<dbReference type="InterPro" id="IPR027417">
    <property type="entry name" value="P-loop_NTPase"/>
</dbReference>
<gene>
    <name evidence="5" type="primary">LOC113465435</name>
</gene>
<dbReference type="Gene3D" id="3.40.50.300">
    <property type="entry name" value="P-loop containing nucleotide triphosphate hydrolases"/>
    <property type="match status" value="2"/>
</dbReference>
<organism evidence="4 5">
    <name type="scientific">Diaphorina citri</name>
    <name type="common">Asian citrus psyllid</name>
    <dbReference type="NCBI Taxonomy" id="121845"/>
    <lineage>
        <taxon>Eukaryota</taxon>
        <taxon>Metazoa</taxon>
        <taxon>Ecdysozoa</taxon>
        <taxon>Arthropoda</taxon>
        <taxon>Hexapoda</taxon>
        <taxon>Insecta</taxon>
        <taxon>Pterygota</taxon>
        <taxon>Neoptera</taxon>
        <taxon>Paraneoptera</taxon>
        <taxon>Hemiptera</taxon>
        <taxon>Sternorrhyncha</taxon>
        <taxon>Psylloidea</taxon>
        <taxon>Psyllidae</taxon>
        <taxon>Diaphorininae</taxon>
        <taxon>Diaphorina</taxon>
    </lineage>
</organism>
<keyword evidence="4" id="KW-1185">Reference proteome</keyword>
<proteinExistence type="predicted"/>
<evidence type="ECO:0000313" key="5">
    <source>
        <dbReference type="RefSeq" id="XP_026675751.1"/>
    </source>
</evidence>
<dbReference type="GO" id="GO:0019205">
    <property type="term" value="F:nucleobase-containing compound kinase activity"/>
    <property type="evidence" value="ECO:0007669"/>
    <property type="project" value="InterPro"/>
</dbReference>
<dbReference type="STRING" id="121845.A0A3Q0IHS6"/>
<evidence type="ECO:0000256" key="3">
    <source>
        <dbReference type="ARBA" id="ARBA00022777"/>
    </source>
</evidence>
<keyword evidence="3" id="KW-0418">Kinase</keyword>
<dbReference type="GO" id="GO:0006139">
    <property type="term" value="P:nucleobase-containing compound metabolic process"/>
    <property type="evidence" value="ECO:0007669"/>
    <property type="project" value="InterPro"/>
</dbReference>
<dbReference type="InterPro" id="IPR000850">
    <property type="entry name" value="Adenylat/UMP-CMP_kin"/>
</dbReference>
<evidence type="ECO:0000256" key="2">
    <source>
        <dbReference type="ARBA" id="ARBA00022741"/>
    </source>
</evidence>
<dbReference type="RefSeq" id="XP_026675751.1">
    <property type="nucleotide sequence ID" value="XM_026819950.1"/>
</dbReference>
<dbReference type="PANTHER" id="PTHR23359">
    <property type="entry name" value="NUCLEOTIDE KINASE"/>
    <property type="match status" value="1"/>
</dbReference>
<dbReference type="KEGG" id="dci:113465435"/>
<reference evidence="5" key="1">
    <citation type="submission" date="2025-08" db="UniProtKB">
        <authorList>
            <consortium name="RefSeq"/>
        </authorList>
    </citation>
    <scope>IDENTIFICATION</scope>
</reference>
<keyword evidence="1" id="KW-0808">Transferase</keyword>
<accession>A0A3Q0IHS6</accession>
<dbReference type="SUPFAM" id="SSF52540">
    <property type="entry name" value="P-loop containing nucleoside triphosphate hydrolases"/>
    <property type="match status" value="1"/>
</dbReference>
<protein>
    <submittedName>
        <fullName evidence="5">Adenylate kinase 8-like</fullName>
    </submittedName>
</protein>
<dbReference type="PaxDb" id="121845-A0A3Q0IHS6"/>
<dbReference type="CDD" id="cd22961">
    <property type="entry name" value="DD_TEX55-like"/>
    <property type="match status" value="1"/>
</dbReference>
<keyword evidence="2" id="KW-0547">Nucleotide-binding</keyword>
<evidence type="ECO:0000256" key="1">
    <source>
        <dbReference type="ARBA" id="ARBA00022679"/>
    </source>
</evidence>
<sequence>MRTLKVPIQLKPYIEKHGIPQLFSQLTKEMLTEKPTDVLLSIKKCLKVHQIEGNNVPNIILLGPPQLDKLSLAYYVSQRVNCVPITLRDIITTLCAESDKHKTSESKWPISTTLSVDISEMNSDLNASIGDENAKSRRNQAPSLFSLSPDISIRTLKLNNSKQEYKPKDDITYNEEILSNSKHLTQALIILLQEKMVTKGGWIFVDFPRNKEEAQCLFQQSIVPTHVICFTSNSFVKKNDSLKKHQLQCGTSASMQKYQLTVLELKEVYGHFFREINVCSKDLAHMGEMVINIVNAPMSKVIKTNPRVVILGPRGSGRGFLGDKLAENLKLIHVHFEPKETSNEFESCKFVLSRLLEDDCQTNGYVITGFPSNTQELRALHNSENPPNRIIFLAVTDDIRLKRARDDSMDIYTGQKIFSRSEVNYNKCNQSTRSRNLVSTHPKYNIYKIVADLEYRKEMHSMMKYCGRNAIFIDPACGMDILYERVVNVILGPSPVFRDRDCQALLSFSSEPSSQSNLTIEQSSLSDINKLKFMIPFQCLE</sequence>
<dbReference type="AlphaFoldDB" id="A0A3Q0IHS6"/>
<dbReference type="GO" id="GO:0005524">
    <property type="term" value="F:ATP binding"/>
    <property type="evidence" value="ECO:0007669"/>
    <property type="project" value="InterPro"/>
</dbReference>
<evidence type="ECO:0000313" key="4">
    <source>
        <dbReference type="Proteomes" id="UP000079169"/>
    </source>
</evidence>
<dbReference type="GeneID" id="113465435"/>
<dbReference type="Proteomes" id="UP000079169">
    <property type="component" value="Unplaced"/>
</dbReference>